<evidence type="ECO:0000313" key="1">
    <source>
        <dbReference type="EMBL" id="SFN05190.1"/>
    </source>
</evidence>
<dbReference type="OrthoDB" id="5702951at2"/>
<dbReference type="EMBL" id="FOVD01000001">
    <property type="protein sequence ID" value="SFN05190.1"/>
    <property type="molecule type" value="Genomic_DNA"/>
</dbReference>
<accession>A0A1I4VVI5</accession>
<gene>
    <name evidence="1" type="ORF">SAMN05421594_0658</name>
</gene>
<protein>
    <recommendedName>
        <fullName evidence="3">DUF2931 family protein</fullName>
    </recommendedName>
</protein>
<dbReference type="AlphaFoldDB" id="A0A1I4VVI5"/>
<evidence type="ECO:0000313" key="2">
    <source>
        <dbReference type="Proteomes" id="UP000198769"/>
    </source>
</evidence>
<keyword evidence="2" id="KW-1185">Reference proteome</keyword>
<sequence length="373" mass="42536">MNKSIQYLLSLLFFIQISCQEKKEHQKTKAMTKYEWLDATSAPLGYPVDVYRGGFESADGDFTSLFSGTTGGIWGDANRGMSNGEKSIPNHLHVIWVSYAEKIFYEIDTDLDNGKMTDLFKNGYYTPSSGDNPNPRKENYDKIIVGFAPGGVVVLWLSGPGRQVEIGRYQSKKIVIPQSEIDALSPGPQKNMFDAEYQRKIIHEFGIVPAEVVKANEGKPIPYGLWDSYRDKYNWNLQIELPDNGKTKEVTWFHYNGEMEMTFGDTQLEKYSNIIPNELKWNTPKEKAVPNDIKILWIDGADGYRYVGNIEFDEKEILPAFKEISSDDHKAKIELKITVNIPKTSASVKLVKGDQQVWLKNSKIMVRKTKYKD</sequence>
<name>A0A1I4VVI5_CHROL</name>
<dbReference type="Pfam" id="PF11153">
    <property type="entry name" value="DUF2931"/>
    <property type="match status" value="1"/>
</dbReference>
<dbReference type="Proteomes" id="UP000198769">
    <property type="component" value="Unassembled WGS sequence"/>
</dbReference>
<evidence type="ECO:0008006" key="3">
    <source>
        <dbReference type="Google" id="ProtNLM"/>
    </source>
</evidence>
<organism evidence="1 2">
    <name type="scientific">Chryseobacterium oleae</name>
    <dbReference type="NCBI Taxonomy" id="491207"/>
    <lineage>
        <taxon>Bacteria</taxon>
        <taxon>Pseudomonadati</taxon>
        <taxon>Bacteroidota</taxon>
        <taxon>Flavobacteriia</taxon>
        <taxon>Flavobacteriales</taxon>
        <taxon>Weeksellaceae</taxon>
        <taxon>Chryseobacterium group</taxon>
        <taxon>Chryseobacterium</taxon>
    </lineage>
</organism>
<dbReference type="RefSeq" id="WP_090022912.1">
    <property type="nucleotide sequence ID" value="NZ_FOVD01000001.1"/>
</dbReference>
<reference evidence="2" key="1">
    <citation type="submission" date="2016-10" db="EMBL/GenBank/DDBJ databases">
        <authorList>
            <person name="Varghese N."/>
            <person name="Submissions S."/>
        </authorList>
    </citation>
    <scope>NUCLEOTIDE SEQUENCE [LARGE SCALE GENOMIC DNA]</scope>
    <source>
        <strain evidence="2">DSM 25575</strain>
    </source>
</reference>
<proteinExistence type="predicted"/>
<dbReference type="InterPro" id="IPR021326">
    <property type="entry name" value="DUF2931"/>
</dbReference>